<evidence type="ECO:0000256" key="3">
    <source>
        <dbReference type="ARBA" id="ARBA00023125"/>
    </source>
</evidence>
<comment type="similarity">
    <text evidence="1">Belongs to the LysR transcriptional regulatory family.</text>
</comment>
<protein>
    <submittedName>
        <fullName evidence="6">LysR family transcriptional regulator</fullName>
    </submittedName>
</protein>
<name>A0ABY8GBE9_9GAMM</name>
<dbReference type="PANTHER" id="PTHR30537:SF5">
    <property type="entry name" value="HTH-TYPE TRANSCRIPTIONAL ACTIVATOR TTDR-RELATED"/>
    <property type="match status" value="1"/>
</dbReference>
<evidence type="ECO:0000313" key="6">
    <source>
        <dbReference type="EMBL" id="WFN57251.1"/>
    </source>
</evidence>
<dbReference type="Pfam" id="PF03466">
    <property type="entry name" value="LysR_substrate"/>
    <property type="match status" value="1"/>
</dbReference>
<dbReference type="InterPro" id="IPR036390">
    <property type="entry name" value="WH_DNA-bd_sf"/>
</dbReference>
<evidence type="ECO:0000256" key="2">
    <source>
        <dbReference type="ARBA" id="ARBA00023015"/>
    </source>
</evidence>
<dbReference type="InterPro" id="IPR058163">
    <property type="entry name" value="LysR-type_TF_proteobact-type"/>
</dbReference>
<dbReference type="PROSITE" id="PS50931">
    <property type="entry name" value="HTH_LYSR"/>
    <property type="match status" value="1"/>
</dbReference>
<keyword evidence="4" id="KW-0804">Transcription</keyword>
<dbReference type="EMBL" id="CP114280">
    <property type="protein sequence ID" value="WFN57251.1"/>
    <property type="molecule type" value="Genomic_DNA"/>
</dbReference>
<dbReference type="SUPFAM" id="SSF46785">
    <property type="entry name" value="Winged helix' DNA-binding domain"/>
    <property type="match status" value="1"/>
</dbReference>
<organism evidence="6 7">
    <name type="scientific">Dickeya lacustris</name>
    <dbReference type="NCBI Taxonomy" id="2259638"/>
    <lineage>
        <taxon>Bacteria</taxon>
        <taxon>Pseudomonadati</taxon>
        <taxon>Pseudomonadota</taxon>
        <taxon>Gammaproteobacteria</taxon>
        <taxon>Enterobacterales</taxon>
        <taxon>Pectobacteriaceae</taxon>
        <taxon>Dickeya</taxon>
    </lineage>
</organism>
<evidence type="ECO:0000256" key="4">
    <source>
        <dbReference type="ARBA" id="ARBA00023163"/>
    </source>
</evidence>
<evidence type="ECO:0000256" key="1">
    <source>
        <dbReference type="ARBA" id="ARBA00009437"/>
    </source>
</evidence>
<evidence type="ECO:0000259" key="5">
    <source>
        <dbReference type="PROSITE" id="PS50931"/>
    </source>
</evidence>
<keyword evidence="7" id="KW-1185">Reference proteome</keyword>
<keyword evidence="2" id="KW-0805">Transcription regulation</keyword>
<feature type="domain" description="HTH lysR-type" evidence="5">
    <location>
        <begin position="3"/>
        <end position="60"/>
    </location>
</feature>
<dbReference type="Gene3D" id="3.40.190.290">
    <property type="match status" value="1"/>
</dbReference>
<sequence length="303" mass="33904">MLDRFDGIQLFVEVVEAGGFAKAGERLSLTRSAVGKAIARLEERLGVQLFQRTTRTQSLTEDGQQYYERCLRAIDELRAAEAQLDSGRREVSGTLRVSLPVLFGRHCIAPILRRYARLHPRLELELNFNDRYVDLIAEGFDLALRSGTLGNESSLRARRLTGQRKVLCAAPAYLAARETPLDISELTKHALLAYWRKETALPWRLADASGTLVDVPVNSRMRFNDLEVIADAAVEGMGIAWLPDWLVRERLARGELVEIWRDRPSAVMACYAIWPAAHYLPLRCRLAIDALAAELPHSLGSGG</sequence>
<evidence type="ECO:0000313" key="7">
    <source>
        <dbReference type="Proteomes" id="UP001219630"/>
    </source>
</evidence>
<dbReference type="InterPro" id="IPR000847">
    <property type="entry name" value="LysR_HTH_N"/>
</dbReference>
<dbReference type="Proteomes" id="UP001219630">
    <property type="component" value="Chromosome"/>
</dbReference>
<dbReference type="Gene3D" id="1.10.10.10">
    <property type="entry name" value="Winged helix-like DNA-binding domain superfamily/Winged helix DNA-binding domain"/>
    <property type="match status" value="1"/>
</dbReference>
<proteinExistence type="inferred from homology"/>
<dbReference type="InterPro" id="IPR036388">
    <property type="entry name" value="WH-like_DNA-bd_sf"/>
</dbReference>
<accession>A0ABY8GBE9</accession>
<dbReference type="PRINTS" id="PR00039">
    <property type="entry name" value="HTHLYSR"/>
</dbReference>
<reference evidence="6 7" key="1">
    <citation type="submission" date="2022-12" db="EMBL/GenBank/DDBJ databases">
        <title>Complete genome sequencing of Dickeya lacustris type strain LMG30899.</title>
        <authorList>
            <person name="Dobhal S."/>
            <person name="Arizala D."/>
            <person name="Arif M."/>
        </authorList>
    </citation>
    <scope>NUCLEOTIDE SEQUENCE [LARGE SCALE GENOMIC DNA]</scope>
    <source>
        <strain evidence="6 7">LMG30899</strain>
    </source>
</reference>
<keyword evidence="3" id="KW-0238">DNA-binding</keyword>
<dbReference type="CDD" id="cd08475">
    <property type="entry name" value="PBP2_CrgA_like_6"/>
    <property type="match status" value="1"/>
</dbReference>
<dbReference type="RefSeq" id="WP_125258228.1">
    <property type="nucleotide sequence ID" value="NZ_CP114280.1"/>
</dbReference>
<dbReference type="Pfam" id="PF00126">
    <property type="entry name" value="HTH_1"/>
    <property type="match status" value="1"/>
</dbReference>
<dbReference type="InterPro" id="IPR005119">
    <property type="entry name" value="LysR_subst-bd"/>
</dbReference>
<dbReference type="PANTHER" id="PTHR30537">
    <property type="entry name" value="HTH-TYPE TRANSCRIPTIONAL REGULATOR"/>
    <property type="match status" value="1"/>
</dbReference>
<gene>
    <name evidence="6" type="ORF">O1Q98_08675</name>
</gene>
<dbReference type="SUPFAM" id="SSF53850">
    <property type="entry name" value="Periplasmic binding protein-like II"/>
    <property type="match status" value="1"/>
</dbReference>